<keyword evidence="3" id="KW-1185">Reference proteome</keyword>
<protein>
    <submittedName>
        <fullName evidence="2">Uncharacterized protein</fullName>
    </submittedName>
</protein>
<dbReference type="EMBL" id="CADEAL010001340">
    <property type="protein sequence ID" value="CAB1431479.1"/>
    <property type="molecule type" value="Genomic_DNA"/>
</dbReference>
<feature type="region of interest" description="Disordered" evidence="1">
    <location>
        <begin position="75"/>
        <end position="113"/>
    </location>
</feature>
<name>A0A9N7YP81_PLEPL</name>
<reference evidence="2" key="1">
    <citation type="submission" date="2020-03" db="EMBL/GenBank/DDBJ databases">
        <authorList>
            <person name="Weist P."/>
        </authorList>
    </citation>
    <scope>NUCLEOTIDE SEQUENCE</scope>
</reference>
<sequence>MLQVTGGRQHAQAAITGFALPTEWTPPADQVRLLGPMGELHAQAPVTAADTRMMGCLSVSYPIWMPTQRFTLSDREERLKGKERGETRGGDERKRRWRRAGVKGKEEEETRSC</sequence>
<organism evidence="2 3">
    <name type="scientific">Pleuronectes platessa</name>
    <name type="common">European plaice</name>
    <dbReference type="NCBI Taxonomy" id="8262"/>
    <lineage>
        <taxon>Eukaryota</taxon>
        <taxon>Metazoa</taxon>
        <taxon>Chordata</taxon>
        <taxon>Craniata</taxon>
        <taxon>Vertebrata</taxon>
        <taxon>Euteleostomi</taxon>
        <taxon>Actinopterygii</taxon>
        <taxon>Neopterygii</taxon>
        <taxon>Teleostei</taxon>
        <taxon>Neoteleostei</taxon>
        <taxon>Acanthomorphata</taxon>
        <taxon>Carangaria</taxon>
        <taxon>Pleuronectiformes</taxon>
        <taxon>Pleuronectoidei</taxon>
        <taxon>Pleuronectidae</taxon>
        <taxon>Pleuronectes</taxon>
    </lineage>
</organism>
<evidence type="ECO:0000313" key="3">
    <source>
        <dbReference type="Proteomes" id="UP001153269"/>
    </source>
</evidence>
<feature type="compositionally biased region" description="Basic and acidic residues" evidence="1">
    <location>
        <begin position="75"/>
        <end position="94"/>
    </location>
</feature>
<feature type="compositionally biased region" description="Basic and acidic residues" evidence="1">
    <location>
        <begin position="103"/>
        <end position="113"/>
    </location>
</feature>
<comment type="caution">
    <text evidence="2">The sequence shown here is derived from an EMBL/GenBank/DDBJ whole genome shotgun (WGS) entry which is preliminary data.</text>
</comment>
<proteinExistence type="predicted"/>
<evidence type="ECO:0000256" key="1">
    <source>
        <dbReference type="SAM" id="MobiDB-lite"/>
    </source>
</evidence>
<dbReference type="AlphaFoldDB" id="A0A9N7YP81"/>
<gene>
    <name evidence="2" type="ORF">PLEPLA_LOCUS19536</name>
</gene>
<dbReference type="Proteomes" id="UP001153269">
    <property type="component" value="Unassembled WGS sequence"/>
</dbReference>
<evidence type="ECO:0000313" key="2">
    <source>
        <dbReference type="EMBL" id="CAB1431479.1"/>
    </source>
</evidence>
<accession>A0A9N7YP81</accession>